<dbReference type="PANTHER" id="PTHR35810">
    <property type="entry name" value="CYTOPLASMIC PROTEIN-RELATED"/>
    <property type="match status" value="1"/>
</dbReference>
<dbReference type="EMBL" id="MHKO01000003">
    <property type="protein sequence ID" value="OGY93158.1"/>
    <property type="molecule type" value="Genomic_DNA"/>
</dbReference>
<name>A0A1G2BVT7_9BACT</name>
<accession>A0A1G2BVT7</accession>
<dbReference type="PANTHER" id="PTHR35810:SF1">
    <property type="entry name" value="CYTOPLASMIC PROTEIN"/>
    <property type="match status" value="1"/>
</dbReference>
<dbReference type="Proteomes" id="UP000178109">
    <property type="component" value="Unassembled WGS sequence"/>
</dbReference>
<organism evidence="2 3">
    <name type="scientific">Candidatus Komeilibacteria bacterium RIFCSPLOWO2_02_FULL_48_11</name>
    <dbReference type="NCBI Taxonomy" id="1798553"/>
    <lineage>
        <taxon>Bacteria</taxon>
        <taxon>Candidatus Komeiliibacteriota</taxon>
    </lineage>
</organism>
<dbReference type="AlphaFoldDB" id="A0A1G2BVT7"/>
<dbReference type="PROSITE" id="PS51459">
    <property type="entry name" value="FIDO"/>
    <property type="match status" value="1"/>
</dbReference>
<dbReference type="Pfam" id="PF02661">
    <property type="entry name" value="Fic"/>
    <property type="match status" value="1"/>
</dbReference>
<gene>
    <name evidence="2" type="ORF">A3H70_02770</name>
</gene>
<dbReference type="STRING" id="1798553.A3H70_02770"/>
<dbReference type="Gene3D" id="1.20.120.1870">
    <property type="entry name" value="Fic/DOC protein, Fido domain"/>
    <property type="match status" value="1"/>
</dbReference>
<dbReference type="SUPFAM" id="SSF140931">
    <property type="entry name" value="Fic-like"/>
    <property type="match status" value="1"/>
</dbReference>
<dbReference type="InterPro" id="IPR053737">
    <property type="entry name" value="Type_II_TA_Toxin"/>
</dbReference>
<evidence type="ECO:0000259" key="1">
    <source>
        <dbReference type="PROSITE" id="PS51459"/>
    </source>
</evidence>
<dbReference type="Pfam" id="PF13310">
    <property type="entry name" value="Virulence_RhuM"/>
    <property type="match status" value="1"/>
</dbReference>
<dbReference type="InterPro" id="IPR036597">
    <property type="entry name" value="Fido-like_dom_sf"/>
</dbReference>
<protein>
    <submittedName>
        <fullName evidence="2">Death-on-curing protein</fullName>
    </submittedName>
</protein>
<sequence>MKKKIIKNEIVVYQLRNGAIELKKDIGKNTIWATQAQIVQLFAVDQSVASRHIKNIFKDKEISLKSNMQKMHIANSDKPVVFYSLDVILAVGYRANSTRAIIFRQWATKTLRAHITKGYTINPSRIKSHYTEFIQAVDEMKNLLPPGGAIDSTSVLELVSAFADTWVSLEAYDKDKLTTAGVTKKAVALTAEQLYQAIGSFKKELAAKGEATDLFAAERQKASVAGIVGNVMQSFGGKPVYPTVEEKAAHLLYFIVKNHPFIDGNKRSGAYAFVWFLKKAGILDASKITPLALTALTLFVAESDSKNKERMIRLILQLLKK</sequence>
<evidence type="ECO:0000313" key="2">
    <source>
        <dbReference type="EMBL" id="OGY93158.1"/>
    </source>
</evidence>
<evidence type="ECO:0000313" key="3">
    <source>
        <dbReference type="Proteomes" id="UP000178109"/>
    </source>
</evidence>
<reference evidence="2 3" key="1">
    <citation type="journal article" date="2016" name="Nat. Commun.">
        <title>Thousands of microbial genomes shed light on interconnected biogeochemical processes in an aquifer system.</title>
        <authorList>
            <person name="Anantharaman K."/>
            <person name="Brown C.T."/>
            <person name="Hug L.A."/>
            <person name="Sharon I."/>
            <person name="Castelle C.J."/>
            <person name="Probst A.J."/>
            <person name="Thomas B.C."/>
            <person name="Singh A."/>
            <person name="Wilkins M.J."/>
            <person name="Karaoz U."/>
            <person name="Brodie E.L."/>
            <person name="Williams K.H."/>
            <person name="Hubbard S.S."/>
            <person name="Banfield J.F."/>
        </authorList>
    </citation>
    <scope>NUCLEOTIDE SEQUENCE [LARGE SCALE GENOMIC DNA]</scope>
</reference>
<proteinExistence type="predicted"/>
<feature type="domain" description="Fido" evidence="1">
    <location>
        <begin position="182"/>
        <end position="321"/>
    </location>
</feature>
<dbReference type="InterPro" id="IPR011204">
    <property type="entry name" value="Virulence_RhuM-like"/>
</dbReference>
<dbReference type="InterPro" id="IPR003812">
    <property type="entry name" value="Fido"/>
</dbReference>
<comment type="caution">
    <text evidence="2">The sequence shown here is derived from an EMBL/GenBank/DDBJ whole genome shotgun (WGS) entry which is preliminary data.</text>
</comment>